<evidence type="ECO:0000313" key="2">
    <source>
        <dbReference type="EMBL" id="TRZ21303.1"/>
    </source>
</evidence>
<evidence type="ECO:0000313" key="3">
    <source>
        <dbReference type="Proteomes" id="UP000796761"/>
    </source>
</evidence>
<dbReference type="AlphaFoldDB" id="A0A8K1LPR2"/>
<dbReference type="Proteomes" id="UP000796761">
    <property type="component" value="Unassembled WGS sequence"/>
</dbReference>
<feature type="region of interest" description="Disordered" evidence="1">
    <location>
        <begin position="31"/>
        <end position="64"/>
    </location>
</feature>
<keyword evidence="3" id="KW-1185">Reference proteome</keyword>
<sequence>VISYPEWEGTQKEQRVEPFYGWLIWEFNPQPGHFQQPAPTKPTSDLGMSIGQSSMVSTPPWNNT</sequence>
<gene>
    <name evidence="2" type="ORF">HGM15179_005829</name>
</gene>
<comment type="caution">
    <text evidence="2">The sequence shown here is derived from an EMBL/GenBank/DDBJ whole genome shotgun (WGS) entry which is preliminary data.</text>
</comment>
<proteinExistence type="predicted"/>
<feature type="non-terminal residue" evidence="2">
    <location>
        <position position="64"/>
    </location>
</feature>
<feature type="compositionally biased region" description="Polar residues" evidence="1">
    <location>
        <begin position="50"/>
        <end position="64"/>
    </location>
</feature>
<accession>A0A8K1LPR2</accession>
<organism evidence="2 3">
    <name type="scientific">Zosterops borbonicus</name>
    <dbReference type="NCBI Taxonomy" id="364589"/>
    <lineage>
        <taxon>Eukaryota</taxon>
        <taxon>Metazoa</taxon>
        <taxon>Chordata</taxon>
        <taxon>Craniata</taxon>
        <taxon>Vertebrata</taxon>
        <taxon>Euteleostomi</taxon>
        <taxon>Archelosauria</taxon>
        <taxon>Archosauria</taxon>
        <taxon>Dinosauria</taxon>
        <taxon>Saurischia</taxon>
        <taxon>Theropoda</taxon>
        <taxon>Coelurosauria</taxon>
        <taxon>Aves</taxon>
        <taxon>Neognathae</taxon>
        <taxon>Neoaves</taxon>
        <taxon>Telluraves</taxon>
        <taxon>Australaves</taxon>
        <taxon>Passeriformes</taxon>
        <taxon>Sylvioidea</taxon>
        <taxon>Zosteropidae</taxon>
        <taxon>Zosterops</taxon>
    </lineage>
</organism>
<evidence type="ECO:0000256" key="1">
    <source>
        <dbReference type="SAM" id="MobiDB-lite"/>
    </source>
</evidence>
<protein>
    <submittedName>
        <fullName evidence="2">Uncharacterized protein</fullName>
    </submittedName>
</protein>
<feature type="non-terminal residue" evidence="2">
    <location>
        <position position="1"/>
    </location>
</feature>
<name>A0A8K1LPR2_9PASS</name>
<reference evidence="2" key="1">
    <citation type="submission" date="2019-04" db="EMBL/GenBank/DDBJ databases">
        <title>Genome assembly of Zosterops borbonicus 15179.</title>
        <authorList>
            <person name="Leroy T."/>
            <person name="Anselmetti Y."/>
            <person name="Tilak M.-K."/>
            <person name="Nabholz B."/>
        </authorList>
    </citation>
    <scope>NUCLEOTIDE SEQUENCE</scope>
    <source>
        <strain evidence="2">HGM_15179</strain>
        <tissue evidence="2">Muscle</tissue>
    </source>
</reference>
<dbReference type="EMBL" id="SWJQ01000128">
    <property type="protein sequence ID" value="TRZ21303.1"/>
    <property type="molecule type" value="Genomic_DNA"/>
</dbReference>